<dbReference type="RefSeq" id="XP_014159915.1">
    <property type="nucleotide sequence ID" value="XM_014304440.1"/>
</dbReference>
<dbReference type="GeneID" id="25902318"/>
<sequence>MGFIRGMSSSVNSVTIIFPYTLITGRTFHHSSYKNLEANLNGSTPEGATHISLNLRPTDRDCDVWKHKRRAQASQTTWANRHRYDAVIIAVERQVIYQKKPSLLSDTVRWGSPVSVMSLEPPVVHIIQDVATAKTYSSL</sequence>
<protein>
    <submittedName>
        <fullName evidence="1">Uncharacterized protein</fullName>
    </submittedName>
</protein>
<name>A0A0L0GCP4_9EUKA</name>
<gene>
    <name evidence="1" type="ORF">SARC_01814</name>
</gene>
<dbReference type="AlphaFoldDB" id="A0A0L0GCP4"/>
<evidence type="ECO:0000313" key="1">
    <source>
        <dbReference type="EMBL" id="KNC86013.1"/>
    </source>
</evidence>
<evidence type="ECO:0000313" key="2">
    <source>
        <dbReference type="Proteomes" id="UP000054560"/>
    </source>
</evidence>
<dbReference type="Proteomes" id="UP000054560">
    <property type="component" value="Unassembled WGS sequence"/>
</dbReference>
<dbReference type="EMBL" id="KQ241672">
    <property type="protein sequence ID" value="KNC86013.1"/>
    <property type="molecule type" value="Genomic_DNA"/>
</dbReference>
<keyword evidence="2" id="KW-1185">Reference proteome</keyword>
<organism evidence="1 2">
    <name type="scientific">Sphaeroforma arctica JP610</name>
    <dbReference type="NCBI Taxonomy" id="667725"/>
    <lineage>
        <taxon>Eukaryota</taxon>
        <taxon>Ichthyosporea</taxon>
        <taxon>Ichthyophonida</taxon>
        <taxon>Sphaeroforma</taxon>
    </lineage>
</organism>
<accession>A0A0L0GCP4</accession>
<reference evidence="1 2" key="1">
    <citation type="submission" date="2011-02" db="EMBL/GenBank/DDBJ databases">
        <title>The Genome Sequence of Sphaeroforma arctica JP610.</title>
        <authorList>
            <consortium name="The Broad Institute Genome Sequencing Platform"/>
            <person name="Russ C."/>
            <person name="Cuomo C."/>
            <person name="Young S.K."/>
            <person name="Zeng Q."/>
            <person name="Gargeya S."/>
            <person name="Alvarado L."/>
            <person name="Berlin A."/>
            <person name="Chapman S.B."/>
            <person name="Chen Z."/>
            <person name="Freedman E."/>
            <person name="Gellesch M."/>
            <person name="Goldberg J."/>
            <person name="Griggs A."/>
            <person name="Gujja S."/>
            <person name="Heilman E."/>
            <person name="Heiman D."/>
            <person name="Howarth C."/>
            <person name="Mehta T."/>
            <person name="Neiman D."/>
            <person name="Pearson M."/>
            <person name="Roberts A."/>
            <person name="Saif S."/>
            <person name="Shea T."/>
            <person name="Shenoy N."/>
            <person name="Sisk P."/>
            <person name="Stolte C."/>
            <person name="Sykes S."/>
            <person name="White J."/>
            <person name="Yandava C."/>
            <person name="Burger G."/>
            <person name="Gray M.W."/>
            <person name="Holland P.W.H."/>
            <person name="King N."/>
            <person name="Lang F.B.F."/>
            <person name="Roger A.J."/>
            <person name="Ruiz-Trillo I."/>
            <person name="Haas B."/>
            <person name="Nusbaum C."/>
            <person name="Birren B."/>
        </authorList>
    </citation>
    <scope>NUCLEOTIDE SEQUENCE [LARGE SCALE GENOMIC DNA]</scope>
    <source>
        <strain evidence="1 2">JP610</strain>
    </source>
</reference>
<proteinExistence type="predicted"/>